<dbReference type="AlphaFoldDB" id="R8Y6Y6"/>
<comment type="similarity">
    <text evidence="1">Belongs to the nitroreductase family.</text>
</comment>
<keyword evidence="2" id="KW-0560">Oxidoreductase</keyword>
<evidence type="ECO:0000256" key="2">
    <source>
        <dbReference type="ARBA" id="ARBA00023002"/>
    </source>
</evidence>
<organism evidence="4 5">
    <name type="scientific">Acinetobacter calcoaceticus ANC 3811</name>
    <dbReference type="NCBI Taxonomy" id="1217690"/>
    <lineage>
        <taxon>Bacteria</taxon>
        <taxon>Pseudomonadati</taxon>
        <taxon>Pseudomonadota</taxon>
        <taxon>Gammaproteobacteria</taxon>
        <taxon>Moraxellales</taxon>
        <taxon>Moraxellaceae</taxon>
        <taxon>Acinetobacter</taxon>
        <taxon>Acinetobacter calcoaceticus/baumannii complex</taxon>
    </lineage>
</organism>
<dbReference type="EMBL" id="APQJ01000005">
    <property type="protein sequence ID" value="EOQ64871.1"/>
    <property type="molecule type" value="Genomic_DNA"/>
</dbReference>
<evidence type="ECO:0000259" key="3">
    <source>
        <dbReference type="Pfam" id="PF00881"/>
    </source>
</evidence>
<dbReference type="InterPro" id="IPR029479">
    <property type="entry name" value="Nitroreductase"/>
</dbReference>
<dbReference type="Pfam" id="PF00881">
    <property type="entry name" value="Nitroreductase"/>
    <property type="match status" value="1"/>
</dbReference>
<dbReference type="Gene3D" id="3.40.109.10">
    <property type="entry name" value="NADH Oxidase"/>
    <property type="match status" value="1"/>
</dbReference>
<reference evidence="4 5" key="1">
    <citation type="submission" date="2013-02" db="EMBL/GenBank/DDBJ databases">
        <title>The Genome Sequence of Acinetobacter sp. ANC 3811.</title>
        <authorList>
            <consortium name="The Broad Institute Genome Sequencing Platform"/>
            <consortium name="The Broad Institute Genome Sequencing Center for Infectious Disease"/>
            <person name="Cerqueira G."/>
            <person name="Feldgarden M."/>
            <person name="Courvalin P."/>
            <person name="Perichon B."/>
            <person name="Grillot-Courvalin C."/>
            <person name="Clermont D."/>
            <person name="Rocha E."/>
            <person name="Yoon E.-J."/>
            <person name="Nemec A."/>
            <person name="Walker B."/>
            <person name="Young S.K."/>
            <person name="Zeng Q."/>
            <person name="Gargeya S."/>
            <person name="Fitzgerald M."/>
            <person name="Haas B."/>
            <person name="Abouelleil A."/>
            <person name="Alvarado L."/>
            <person name="Arachchi H.M."/>
            <person name="Berlin A.M."/>
            <person name="Chapman S.B."/>
            <person name="Dewar J."/>
            <person name="Goldberg J."/>
            <person name="Griggs A."/>
            <person name="Gujja S."/>
            <person name="Hansen M."/>
            <person name="Howarth C."/>
            <person name="Imamovic A."/>
            <person name="Larimer J."/>
            <person name="McCowan C."/>
            <person name="Murphy C."/>
            <person name="Neiman D."/>
            <person name="Pearson M."/>
            <person name="Priest M."/>
            <person name="Roberts A."/>
            <person name="Saif S."/>
            <person name="Shea T."/>
            <person name="Sisk P."/>
            <person name="Sykes S."/>
            <person name="Wortman J."/>
            <person name="Nusbaum C."/>
            <person name="Birren B."/>
        </authorList>
    </citation>
    <scope>NUCLEOTIDE SEQUENCE [LARGE SCALE GENOMIC DNA]</scope>
    <source>
        <strain evidence="4 5">ANC 3811</strain>
    </source>
</reference>
<feature type="domain" description="Nitroreductase" evidence="3">
    <location>
        <begin position="9"/>
        <end position="184"/>
    </location>
</feature>
<dbReference type="GO" id="GO:0016491">
    <property type="term" value="F:oxidoreductase activity"/>
    <property type="evidence" value="ECO:0007669"/>
    <property type="project" value="UniProtKB-KW"/>
</dbReference>
<evidence type="ECO:0000256" key="1">
    <source>
        <dbReference type="ARBA" id="ARBA00007118"/>
    </source>
</evidence>
<dbReference type="InterPro" id="IPR000415">
    <property type="entry name" value="Nitroreductase-like"/>
</dbReference>
<dbReference type="PATRIC" id="fig|1217690.3.peg.507"/>
<accession>R8Y6Y6</accession>
<protein>
    <recommendedName>
        <fullName evidence="3">Nitroreductase domain-containing protein</fullName>
    </recommendedName>
</protein>
<sequence>MNISIQHAIETRTSINNFQPNRSLDEDTIKLLVELATKAPSAYNLQNWRFIAVRSEASKQLLKAAAFGQDKITDASVNFIICGTFDAHHQLHNALQPSLENNIMGHNVIDSWVKQATNAYQDNAILQRDEAIRSASLAAMTLILAAQEMGLGTCAMGGFDAKQVSQDFELTANELPVMIVAVGYSTINNWAQKIRKPVTDVLTIV</sequence>
<dbReference type="HOGENOM" id="CLU_070764_4_2_6"/>
<dbReference type="SUPFAM" id="SSF55469">
    <property type="entry name" value="FMN-dependent nitroreductase-like"/>
    <property type="match status" value="1"/>
</dbReference>
<comment type="caution">
    <text evidence="4">The sequence shown here is derived from an EMBL/GenBank/DDBJ whole genome shotgun (WGS) entry which is preliminary data.</text>
</comment>
<dbReference type="RefSeq" id="WP_016137477.1">
    <property type="nucleotide sequence ID" value="NZ_KB976986.1"/>
</dbReference>
<dbReference type="Proteomes" id="UP000014041">
    <property type="component" value="Unassembled WGS sequence"/>
</dbReference>
<evidence type="ECO:0000313" key="5">
    <source>
        <dbReference type="Proteomes" id="UP000014041"/>
    </source>
</evidence>
<name>R8Y6Y6_ACICA</name>
<gene>
    <name evidence="4" type="ORF">F935_00523</name>
</gene>
<dbReference type="PANTHER" id="PTHR43673:SF12">
    <property type="entry name" value="PROTEIN DRGA"/>
    <property type="match status" value="1"/>
</dbReference>
<proteinExistence type="inferred from homology"/>
<dbReference type="PANTHER" id="PTHR43673">
    <property type="entry name" value="NAD(P)H NITROREDUCTASE YDGI-RELATED"/>
    <property type="match status" value="1"/>
</dbReference>
<evidence type="ECO:0000313" key="4">
    <source>
        <dbReference type="EMBL" id="EOQ64871.1"/>
    </source>
</evidence>